<dbReference type="KEGG" id="celz:E5225_10900"/>
<evidence type="ECO:0000313" key="3">
    <source>
        <dbReference type="Proteomes" id="UP000296469"/>
    </source>
</evidence>
<sequence length="215" mass="22750">MTTPARLAPLLAQYDDATTRLLTRLRGPEHDSGDGTPVAVDALTDAERLWEPVPGAWSVRRHADGPGTGATVLVGAGEWGRDGGRPHPYPPPVTTIGWRLHHVTELLLGRADWTAGARRLTEEEIVVPTDAATAVADLAGAVGAWREALTSVDDAALDEVGRSTYPYGSDGEVPFLEVVWWVNQEVLHHGAEIALLRDLYRAADGGALTGGGGSA</sequence>
<name>A0A4P7SJV8_9CELL</name>
<evidence type="ECO:0000259" key="1">
    <source>
        <dbReference type="Pfam" id="PF12867"/>
    </source>
</evidence>
<dbReference type="SUPFAM" id="SSF109854">
    <property type="entry name" value="DinB/YfiT-like putative metalloenzymes"/>
    <property type="match status" value="1"/>
</dbReference>
<dbReference type="OrthoDB" id="5022306at2"/>
<evidence type="ECO:0000313" key="2">
    <source>
        <dbReference type="EMBL" id="QCB93998.1"/>
    </source>
</evidence>
<dbReference type="RefSeq" id="WP_135974124.1">
    <property type="nucleotide sequence ID" value="NZ_CP039291.1"/>
</dbReference>
<keyword evidence="3" id="KW-1185">Reference proteome</keyword>
<gene>
    <name evidence="2" type="ORF">E5225_10900</name>
</gene>
<feature type="domain" description="DinB-like" evidence="1">
    <location>
        <begin position="88"/>
        <end position="193"/>
    </location>
</feature>
<accession>A0A4P7SJV8</accession>
<dbReference type="EMBL" id="CP039291">
    <property type="protein sequence ID" value="QCB93998.1"/>
    <property type="molecule type" value="Genomic_DNA"/>
</dbReference>
<proteinExistence type="predicted"/>
<organism evidence="2 3">
    <name type="scientific">Cellulomonas shaoxiangyii</name>
    <dbReference type="NCBI Taxonomy" id="2566013"/>
    <lineage>
        <taxon>Bacteria</taxon>
        <taxon>Bacillati</taxon>
        <taxon>Actinomycetota</taxon>
        <taxon>Actinomycetes</taxon>
        <taxon>Micrococcales</taxon>
        <taxon>Cellulomonadaceae</taxon>
        <taxon>Cellulomonas</taxon>
    </lineage>
</organism>
<reference evidence="2 3" key="1">
    <citation type="submission" date="2019-04" db="EMBL/GenBank/DDBJ databases">
        <title>Isolation and identification of Cellulomonas shaoxiangyii sp. Nov. isolated from feces of the Tibetan antelopes (Pantholops hodgsonii) in the Qinghai-Tibet plateau of China.</title>
        <authorList>
            <person name="Tian Z."/>
        </authorList>
    </citation>
    <scope>NUCLEOTIDE SEQUENCE [LARGE SCALE GENOMIC DNA]</scope>
    <source>
        <strain evidence="2 3">Z28</strain>
    </source>
</reference>
<dbReference type="Pfam" id="PF12867">
    <property type="entry name" value="DinB_2"/>
    <property type="match status" value="1"/>
</dbReference>
<dbReference type="InterPro" id="IPR034660">
    <property type="entry name" value="DinB/YfiT-like"/>
</dbReference>
<dbReference type="Proteomes" id="UP000296469">
    <property type="component" value="Chromosome"/>
</dbReference>
<dbReference type="InterPro" id="IPR024775">
    <property type="entry name" value="DinB-like"/>
</dbReference>
<protein>
    <submittedName>
        <fullName evidence="2">DinB family protein</fullName>
    </submittedName>
</protein>
<dbReference type="AlphaFoldDB" id="A0A4P7SJV8"/>